<dbReference type="AlphaFoldDB" id="S7W6A8"/>
<dbReference type="Proteomes" id="UP000014978">
    <property type="component" value="Unassembled WGS sequence"/>
</dbReference>
<dbReference type="Gene3D" id="3.10.110.10">
    <property type="entry name" value="Ubiquitin Conjugating Enzyme"/>
    <property type="match status" value="1"/>
</dbReference>
<organism evidence="3 4">
    <name type="scientific">Spraguea lophii (strain 42_110)</name>
    <name type="common">Microsporidian parasite</name>
    <dbReference type="NCBI Taxonomy" id="1358809"/>
    <lineage>
        <taxon>Eukaryota</taxon>
        <taxon>Fungi</taxon>
        <taxon>Fungi incertae sedis</taxon>
        <taxon>Microsporidia</taxon>
        <taxon>Spragueidae</taxon>
        <taxon>Spraguea</taxon>
    </lineage>
</organism>
<dbReference type="EMBL" id="ATCN01000886">
    <property type="protein sequence ID" value="EPR78306.1"/>
    <property type="molecule type" value="Genomic_DNA"/>
</dbReference>
<dbReference type="HOGENOM" id="CLU_1476052_0_0_1"/>
<dbReference type="STRING" id="1358809.S7W6A8"/>
<accession>S7W6A8</accession>
<dbReference type="InterPro" id="IPR000608">
    <property type="entry name" value="UBC"/>
</dbReference>
<name>S7W6A8_SPRLO</name>
<dbReference type="PROSITE" id="PS50127">
    <property type="entry name" value="UBC_2"/>
    <property type="match status" value="1"/>
</dbReference>
<feature type="domain" description="UBC core" evidence="2">
    <location>
        <begin position="37"/>
        <end position="183"/>
    </location>
</feature>
<proteinExistence type="predicted"/>
<dbReference type="PANTHER" id="PTHR24067">
    <property type="entry name" value="UBIQUITIN-CONJUGATING ENZYME E2"/>
    <property type="match status" value="1"/>
</dbReference>
<dbReference type="InterPro" id="IPR016135">
    <property type="entry name" value="UBQ-conjugating_enzyme/RWD"/>
</dbReference>
<evidence type="ECO:0000313" key="3">
    <source>
        <dbReference type="EMBL" id="EPR78306.1"/>
    </source>
</evidence>
<dbReference type="Pfam" id="PF00179">
    <property type="entry name" value="UQ_con"/>
    <property type="match status" value="1"/>
</dbReference>
<dbReference type="SUPFAM" id="SSF54495">
    <property type="entry name" value="UBC-like"/>
    <property type="match status" value="1"/>
</dbReference>
<sequence length="183" mass="21526">MNKRLSRELQLLEEEPCDYFTIIKITITNDNKDNIFYINNEEMEKYTMMNKTNTNKHNKKISKNKKQNISTLIIKLPGPPGSIYTKEIFYLKIVIPQYYPITRPCVKFTNTHIPVNEHVYSNGCICISTLYDNWSPANTIRTIVLSIMLLLADAKEKKKPLDDIFMSKKKDPNDCKWIYHDEI</sequence>
<gene>
    <name evidence="3" type="ORF">SLOPH_2036</name>
</gene>
<comment type="caution">
    <text evidence="3">The sequence shown here is derived from an EMBL/GenBank/DDBJ whole genome shotgun (WGS) entry which is preliminary data.</text>
</comment>
<protein>
    <submittedName>
        <fullName evidence="3">Ubiquitin-conjugating enzyme E2 W</fullName>
    </submittedName>
</protein>
<keyword evidence="1" id="KW-0833">Ubl conjugation pathway</keyword>
<dbReference type="InterPro" id="IPR050113">
    <property type="entry name" value="Ub_conjugating_enzyme"/>
</dbReference>
<dbReference type="VEuPathDB" id="MicrosporidiaDB:SLOPH_2036"/>
<dbReference type="SMART" id="SM00212">
    <property type="entry name" value="UBCc"/>
    <property type="match status" value="1"/>
</dbReference>
<dbReference type="InParanoid" id="S7W6A8"/>
<reference evidence="4" key="1">
    <citation type="journal article" date="2013" name="PLoS Genet.">
        <title>The genome of Spraguea lophii and the basis of host-microsporidian interactions.</title>
        <authorList>
            <person name="Campbell S.E."/>
            <person name="Williams T.A."/>
            <person name="Yousuf A."/>
            <person name="Soanes D.M."/>
            <person name="Paszkiewicz K.H."/>
            <person name="Williams B.A.P."/>
        </authorList>
    </citation>
    <scope>NUCLEOTIDE SEQUENCE [LARGE SCALE GENOMIC DNA]</scope>
    <source>
        <strain evidence="4">42_110</strain>
    </source>
</reference>
<evidence type="ECO:0000256" key="1">
    <source>
        <dbReference type="ARBA" id="ARBA00022786"/>
    </source>
</evidence>
<dbReference type="OrthoDB" id="406833at2759"/>
<evidence type="ECO:0000313" key="4">
    <source>
        <dbReference type="Proteomes" id="UP000014978"/>
    </source>
</evidence>
<keyword evidence="4" id="KW-1185">Reference proteome</keyword>
<evidence type="ECO:0000259" key="2">
    <source>
        <dbReference type="PROSITE" id="PS50127"/>
    </source>
</evidence>